<evidence type="ECO:0000256" key="5">
    <source>
        <dbReference type="ARBA" id="ARBA00023136"/>
    </source>
</evidence>
<sequence length="366" mass="38777">MTIREEIVASAAQFLQDPSVASSPVENRIAFLKAKNLTEEEVHAALARAGGEPGPAPSYAAPPVGHVSGQPPANYGGYPPYGWQPPPPEVPRRDWRDWFIMATVVGGVGYGLYTLGKKRYVYPLVAPPTPERLESDKKSIDEQFEKAFTLVDQLAKDTEEVKAAEQQRNEKLNDALTELETVISELKSSNRRREDEAQRIRDDVQGLKDSIPKALDAQKTSSDTRLQEVNAELKSLKTIISQRMASQQPAANNYLNRPSAAAPTPVASPATATAPASGNDTGANGTANGPVTANDTPNGGSSFQANVSSTGRSSPFSSGIPAASVKIPEWQRAMATKRSSISMTTNNVADGGSGSASQAEAGGSSS</sequence>
<dbReference type="Gene3D" id="1.10.10.10">
    <property type="entry name" value="Winged helix-like DNA-binding domain superfamily/Winged helix DNA-binding domain"/>
    <property type="match status" value="1"/>
</dbReference>
<feature type="compositionally biased region" description="Low complexity" evidence="12">
    <location>
        <begin position="308"/>
        <end position="318"/>
    </location>
</feature>
<protein>
    <recommendedName>
        <fullName evidence="7 10">Peroxisomal membrane protein PEX14</fullName>
    </recommendedName>
    <alternativeName>
        <fullName evidence="8 10">Peroxin-14</fullName>
    </alternativeName>
</protein>
<feature type="domain" description="Peroxisome membrane anchor protein Pex14p N-terminal" evidence="13">
    <location>
        <begin position="4"/>
        <end position="48"/>
    </location>
</feature>
<dbReference type="PANTHER" id="PTHR23058">
    <property type="entry name" value="PEROXISOMAL MEMBRANE PROTEIN PEX14"/>
    <property type="match status" value="1"/>
</dbReference>
<accession>A0A423WJG9</accession>
<feature type="coiled-coil region" evidence="11">
    <location>
        <begin position="154"/>
        <end position="203"/>
    </location>
</feature>
<evidence type="ECO:0000259" key="13">
    <source>
        <dbReference type="Pfam" id="PF04695"/>
    </source>
</evidence>
<keyword evidence="3 10" id="KW-0653">Protein transport</keyword>
<evidence type="ECO:0000256" key="9">
    <source>
        <dbReference type="ARBA" id="ARBA00046271"/>
    </source>
</evidence>
<name>A0A423WJG9_CYTCH</name>
<feature type="compositionally biased region" description="Polar residues" evidence="12">
    <location>
        <begin position="337"/>
        <end position="348"/>
    </location>
</feature>
<comment type="subcellular location">
    <subcellularLocation>
        <location evidence="9 10">Peroxisome membrane</location>
    </subcellularLocation>
</comment>
<evidence type="ECO:0000256" key="12">
    <source>
        <dbReference type="SAM" id="MobiDB-lite"/>
    </source>
</evidence>
<comment type="function">
    <text evidence="10">Component of the PEX13-PEX14 docking complex, a translocon channel that specifically mediates the import of peroxisomal cargo proteins bound to PEX5 receptor. The PEX13-PEX14 docking complex forms a large import pore which can be opened to a diameter of about 9 nm. Mechanistically, PEX5 receptor along with cargo proteins associates with the PEX14 subunit of the PEX13-PEX14 docking complex in the cytosol, leading to the insertion of the receptor into the organelle membrane with the concomitant translocation of the cargo into the peroxisome matrix.</text>
</comment>
<evidence type="ECO:0000256" key="11">
    <source>
        <dbReference type="SAM" id="Coils"/>
    </source>
</evidence>
<dbReference type="EMBL" id="LJZO01000003">
    <property type="protein sequence ID" value="ROW03531.1"/>
    <property type="molecule type" value="Genomic_DNA"/>
</dbReference>
<dbReference type="GO" id="GO:0016560">
    <property type="term" value="P:protein import into peroxisome matrix, docking"/>
    <property type="evidence" value="ECO:0007669"/>
    <property type="project" value="UniProtKB-UniRule"/>
</dbReference>
<dbReference type="GO" id="GO:0005778">
    <property type="term" value="C:peroxisomal membrane"/>
    <property type="evidence" value="ECO:0007669"/>
    <property type="project" value="UniProtKB-SubCell"/>
</dbReference>
<dbReference type="InterPro" id="IPR025655">
    <property type="entry name" value="PEX14"/>
</dbReference>
<dbReference type="AlphaFoldDB" id="A0A423WJG9"/>
<evidence type="ECO:0000313" key="14">
    <source>
        <dbReference type="EMBL" id="ROW03531.1"/>
    </source>
</evidence>
<evidence type="ECO:0000256" key="7">
    <source>
        <dbReference type="ARBA" id="ARBA00029502"/>
    </source>
</evidence>
<evidence type="ECO:0000256" key="4">
    <source>
        <dbReference type="ARBA" id="ARBA00023010"/>
    </source>
</evidence>
<evidence type="ECO:0000256" key="2">
    <source>
        <dbReference type="ARBA" id="ARBA00022448"/>
    </source>
</evidence>
<evidence type="ECO:0000256" key="8">
    <source>
        <dbReference type="ARBA" id="ARBA00029691"/>
    </source>
</evidence>
<keyword evidence="4" id="KW-0811">Translocation</keyword>
<proteinExistence type="inferred from homology"/>
<keyword evidence="15" id="KW-1185">Reference proteome</keyword>
<feature type="compositionally biased region" description="Polar residues" evidence="12">
    <location>
        <begin position="291"/>
        <end position="307"/>
    </location>
</feature>
<evidence type="ECO:0000313" key="15">
    <source>
        <dbReference type="Proteomes" id="UP000284375"/>
    </source>
</evidence>
<dbReference type="STRING" id="252740.A0A423WJG9"/>
<dbReference type="InterPro" id="IPR006785">
    <property type="entry name" value="Pex14_N"/>
</dbReference>
<evidence type="ECO:0000256" key="1">
    <source>
        <dbReference type="ARBA" id="ARBA00005443"/>
    </source>
</evidence>
<gene>
    <name evidence="14" type="ORF">VSDG_01448</name>
</gene>
<evidence type="ECO:0000256" key="3">
    <source>
        <dbReference type="ARBA" id="ARBA00022927"/>
    </source>
</evidence>
<dbReference type="FunFam" id="1.10.10.10:FF:000489">
    <property type="entry name" value="Putative peroxisomal membrane anchor protein"/>
    <property type="match status" value="1"/>
</dbReference>
<evidence type="ECO:0000256" key="6">
    <source>
        <dbReference type="ARBA" id="ARBA00023140"/>
    </source>
</evidence>
<reference evidence="14 15" key="1">
    <citation type="submission" date="2015-09" db="EMBL/GenBank/DDBJ databases">
        <title>Host preference determinants of Valsa canker pathogens revealed by comparative genomics.</title>
        <authorList>
            <person name="Yin Z."/>
            <person name="Huang L."/>
        </authorList>
    </citation>
    <scope>NUCLEOTIDE SEQUENCE [LARGE SCALE GENOMIC DNA]</scope>
    <source>
        <strain evidence="14 15">YSFL</strain>
    </source>
</reference>
<feature type="compositionally biased region" description="Low complexity" evidence="12">
    <location>
        <begin position="355"/>
        <end position="366"/>
    </location>
</feature>
<dbReference type="OrthoDB" id="5549158at2759"/>
<dbReference type="GO" id="GO:1990429">
    <property type="term" value="C:peroxisomal importomer complex"/>
    <property type="evidence" value="ECO:0007669"/>
    <property type="project" value="TreeGrafter"/>
</dbReference>
<keyword evidence="11" id="KW-0175">Coiled coil</keyword>
<feature type="compositionally biased region" description="Low complexity" evidence="12">
    <location>
        <begin position="258"/>
        <end position="289"/>
    </location>
</feature>
<dbReference type="InterPro" id="IPR036388">
    <property type="entry name" value="WH-like_DNA-bd_sf"/>
</dbReference>
<dbReference type="Pfam" id="PF04695">
    <property type="entry name" value="Pex14_N"/>
    <property type="match status" value="1"/>
</dbReference>
<comment type="similarity">
    <text evidence="1 10">Belongs to the peroxin-14 family.</text>
</comment>
<keyword evidence="5 10" id="KW-0472">Membrane</keyword>
<dbReference type="Proteomes" id="UP000284375">
    <property type="component" value="Unassembled WGS sequence"/>
</dbReference>
<evidence type="ECO:0000256" key="10">
    <source>
        <dbReference type="RuleBase" id="RU367032"/>
    </source>
</evidence>
<comment type="caution">
    <text evidence="14">The sequence shown here is derived from an EMBL/GenBank/DDBJ whole genome shotgun (WGS) entry which is preliminary data.</text>
</comment>
<organism evidence="14 15">
    <name type="scientific">Cytospora chrysosperma</name>
    <name type="common">Cytospora canker fungus</name>
    <name type="synonym">Sphaeria chrysosperma</name>
    <dbReference type="NCBI Taxonomy" id="252740"/>
    <lineage>
        <taxon>Eukaryota</taxon>
        <taxon>Fungi</taxon>
        <taxon>Dikarya</taxon>
        <taxon>Ascomycota</taxon>
        <taxon>Pezizomycotina</taxon>
        <taxon>Sordariomycetes</taxon>
        <taxon>Sordariomycetidae</taxon>
        <taxon>Diaporthales</taxon>
        <taxon>Cytosporaceae</taxon>
        <taxon>Cytospora</taxon>
    </lineage>
</organism>
<feature type="region of interest" description="Disordered" evidence="12">
    <location>
        <begin position="254"/>
        <end position="366"/>
    </location>
</feature>
<keyword evidence="2 10" id="KW-0813">Transport</keyword>
<dbReference type="GO" id="GO:0005102">
    <property type="term" value="F:signaling receptor binding"/>
    <property type="evidence" value="ECO:0007669"/>
    <property type="project" value="TreeGrafter"/>
</dbReference>
<keyword evidence="6 10" id="KW-0576">Peroxisome</keyword>
<dbReference type="PANTHER" id="PTHR23058:SF0">
    <property type="entry name" value="PEROXISOMAL MEMBRANE PROTEIN PEX14"/>
    <property type="match status" value="1"/>
</dbReference>